<dbReference type="AlphaFoldDB" id="A0A7C0WV36"/>
<evidence type="ECO:0000256" key="12">
    <source>
        <dbReference type="HAMAP-Rule" id="MF_00183"/>
    </source>
</evidence>
<feature type="binding site" evidence="12">
    <location>
        <position position="42"/>
    </location>
    <ligand>
        <name>NADPH</name>
        <dbReference type="ChEBI" id="CHEBI:57783"/>
    </ligand>
</feature>
<feature type="binding site" evidence="12">
    <location>
        <position position="222"/>
    </location>
    <ligand>
        <name>1-deoxy-D-xylulose 5-phosphate</name>
        <dbReference type="ChEBI" id="CHEBI:57792"/>
    </ligand>
</feature>
<dbReference type="Gene3D" id="1.10.1740.10">
    <property type="match status" value="1"/>
</dbReference>
<evidence type="ECO:0000259" key="13">
    <source>
        <dbReference type="Pfam" id="PF02670"/>
    </source>
</evidence>
<comment type="similarity">
    <text evidence="3 12">Belongs to the DXR family.</text>
</comment>
<comment type="catalytic activity">
    <reaction evidence="10">
        <text>2-C-methyl-D-erythritol 4-phosphate + NADP(+) = 1-deoxy-D-xylulose 5-phosphate + NADPH + H(+)</text>
        <dbReference type="Rhea" id="RHEA:13717"/>
        <dbReference type="ChEBI" id="CHEBI:15378"/>
        <dbReference type="ChEBI" id="CHEBI:57783"/>
        <dbReference type="ChEBI" id="CHEBI:57792"/>
        <dbReference type="ChEBI" id="CHEBI:58262"/>
        <dbReference type="ChEBI" id="CHEBI:58349"/>
        <dbReference type="EC" id="1.1.1.267"/>
    </reaction>
    <physiologicalReaction direction="right-to-left" evidence="10">
        <dbReference type="Rhea" id="RHEA:13719"/>
    </physiologicalReaction>
</comment>
<keyword evidence="5 12" id="KW-0479">Metal-binding</keyword>
<dbReference type="Pfam" id="PF08436">
    <property type="entry name" value="DXP_redisom_C"/>
    <property type="match status" value="1"/>
</dbReference>
<feature type="binding site" evidence="12">
    <location>
        <position position="157"/>
    </location>
    <ligand>
        <name>Mn(2+)</name>
        <dbReference type="ChEBI" id="CHEBI:29035"/>
    </ligand>
</feature>
<feature type="binding site" evidence="12">
    <location>
        <position position="155"/>
    </location>
    <ligand>
        <name>Mn(2+)</name>
        <dbReference type="ChEBI" id="CHEBI:29035"/>
    </ligand>
</feature>
<comment type="pathway">
    <text evidence="2 12">Isoprenoid biosynthesis; isopentenyl diphosphate biosynthesis via DXP pathway; isopentenyl diphosphate from 1-deoxy-D-xylulose 5-phosphate: step 1/6.</text>
</comment>
<dbReference type="PIRSF" id="PIRSF006205">
    <property type="entry name" value="Dxp_reductismrs"/>
    <property type="match status" value="1"/>
</dbReference>
<feature type="binding site" evidence="12">
    <location>
        <position position="223"/>
    </location>
    <ligand>
        <name>1-deoxy-D-xylulose 5-phosphate</name>
        <dbReference type="ChEBI" id="CHEBI:57792"/>
    </ligand>
</feature>
<evidence type="ECO:0000256" key="9">
    <source>
        <dbReference type="ARBA" id="ARBA00023229"/>
    </source>
</evidence>
<feature type="binding site" evidence="12">
    <location>
        <position position="129"/>
    </location>
    <ligand>
        <name>NADPH</name>
        <dbReference type="ChEBI" id="CHEBI:57783"/>
    </ligand>
</feature>
<dbReference type="PANTHER" id="PTHR30525">
    <property type="entry name" value="1-DEOXY-D-XYLULOSE 5-PHOSPHATE REDUCTOISOMERASE"/>
    <property type="match status" value="1"/>
</dbReference>
<feature type="binding site" evidence="12">
    <location>
        <position position="18"/>
    </location>
    <ligand>
        <name>NADPH</name>
        <dbReference type="ChEBI" id="CHEBI:57783"/>
    </ligand>
</feature>
<feature type="binding site" evidence="12">
    <location>
        <position position="131"/>
    </location>
    <ligand>
        <name>NADPH</name>
        <dbReference type="ChEBI" id="CHEBI:57783"/>
    </ligand>
</feature>
<evidence type="ECO:0000256" key="6">
    <source>
        <dbReference type="ARBA" id="ARBA00022857"/>
    </source>
</evidence>
<dbReference type="GO" id="GO:0051484">
    <property type="term" value="P:isopentenyl diphosphate biosynthetic process, methylerythritol 4-phosphate pathway involved in terpenoid biosynthetic process"/>
    <property type="evidence" value="ECO:0007669"/>
    <property type="project" value="UniProtKB-ARBA"/>
</dbReference>
<feature type="binding site" evidence="12">
    <location>
        <position position="204"/>
    </location>
    <ligand>
        <name>1-deoxy-D-xylulose 5-phosphate</name>
        <dbReference type="ChEBI" id="CHEBI:57792"/>
    </ligand>
</feature>
<dbReference type="Pfam" id="PF02670">
    <property type="entry name" value="DXP_reductoisom"/>
    <property type="match status" value="1"/>
</dbReference>
<feature type="binding site" evidence="12">
    <location>
        <position position="43"/>
    </location>
    <ligand>
        <name>NADPH</name>
        <dbReference type="ChEBI" id="CHEBI:57783"/>
    </ligand>
</feature>
<dbReference type="InterPro" id="IPR003821">
    <property type="entry name" value="DXP_reductoisomerase"/>
</dbReference>
<dbReference type="Pfam" id="PF13288">
    <property type="entry name" value="DXPR_C"/>
    <property type="match status" value="1"/>
</dbReference>
<feature type="binding site" evidence="12">
    <location>
        <position position="156"/>
    </location>
    <ligand>
        <name>1-deoxy-D-xylulose 5-phosphate</name>
        <dbReference type="ChEBI" id="CHEBI:57792"/>
    </ligand>
</feature>
<dbReference type="InterPro" id="IPR036169">
    <property type="entry name" value="DXPR_C_sf"/>
</dbReference>
<dbReference type="InterPro" id="IPR036291">
    <property type="entry name" value="NAD(P)-bd_dom_sf"/>
</dbReference>
<evidence type="ECO:0000256" key="2">
    <source>
        <dbReference type="ARBA" id="ARBA00005094"/>
    </source>
</evidence>
<feature type="binding site" evidence="12">
    <location>
        <position position="157"/>
    </location>
    <ligand>
        <name>1-deoxy-D-xylulose 5-phosphate</name>
        <dbReference type="ChEBI" id="CHEBI:57792"/>
    </ligand>
</feature>
<feature type="binding site" evidence="12">
    <location>
        <position position="130"/>
    </location>
    <ligand>
        <name>1-deoxy-D-xylulose 5-phosphate</name>
        <dbReference type="ChEBI" id="CHEBI:57792"/>
    </ligand>
</feature>
<evidence type="ECO:0000313" key="16">
    <source>
        <dbReference type="EMBL" id="HDL89725.1"/>
    </source>
</evidence>
<keyword evidence="9 12" id="KW-0414">Isoprene biosynthesis</keyword>
<evidence type="ECO:0000256" key="1">
    <source>
        <dbReference type="ARBA" id="ARBA00001941"/>
    </source>
</evidence>
<sequence length="397" mass="43888">MDNFARKRVVVLGSTGSVGSSTLDIIRKYPDRFEVLALTAAKNVDLLLSQIEEFKPKLVVVKSEREVKNLESKLPEALSGIEIWFGEKGYCTAASLSDADIVVSAIVGAVGLLPTYEAVKAGKVVALANKESMVIAGEIITRLAKKTGATILPVDSEHNAVFQVLQGHDSLHLKRIILTASGGPFFGKSKSEIESVSPEVALKHPNWSMGSKITIDSATLMNKGLELIEAKWLFDVPMEMIDIVVHPESIIHSMVEFVDGSILAEMAVPDMRIPIAYALSYPERLNIGVKPLDLLQVGRLTFLPPDEQKFPCLKLAKEACRVGRTMPTVLNAANEEAVYAFLNHRIGFYDIPRLIESVMNEHRIEQTGSVEQVLSVDAWARKRAQEILKEWEIKRKY</sequence>
<evidence type="ECO:0000256" key="8">
    <source>
        <dbReference type="ARBA" id="ARBA00023211"/>
    </source>
</evidence>
<keyword evidence="8 12" id="KW-0464">Manganese</keyword>
<feature type="binding site" evidence="12">
    <location>
        <position position="217"/>
    </location>
    <ligand>
        <name>1-deoxy-D-xylulose 5-phosphate</name>
        <dbReference type="ChEBI" id="CHEBI:57792"/>
    </ligand>
</feature>
<organism evidence="16">
    <name type="scientific">Thermodesulforhabdus norvegica</name>
    <dbReference type="NCBI Taxonomy" id="39841"/>
    <lineage>
        <taxon>Bacteria</taxon>
        <taxon>Pseudomonadati</taxon>
        <taxon>Thermodesulfobacteriota</taxon>
        <taxon>Syntrophobacteria</taxon>
        <taxon>Syntrophobacterales</taxon>
        <taxon>Thermodesulforhabdaceae</taxon>
        <taxon>Thermodesulforhabdus</taxon>
    </lineage>
</organism>
<dbReference type="SUPFAM" id="SSF69055">
    <property type="entry name" value="1-deoxy-D-xylulose-5-phosphate reductoisomerase, C-terminal domain"/>
    <property type="match status" value="1"/>
</dbReference>
<gene>
    <name evidence="12" type="primary">dxr</name>
    <name evidence="16" type="ORF">ENG14_02340</name>
</gene>
<evidence type="ECO:0000259" key="14">
    <source>
        <dbReference type="Pfam" id="PF08436"/>
    </source>
</evidence>
<feature type="binding site" evidence="12">
    <location>
        <position position="181"/>
    </location>
    <ligand>
        <name>1-deoxy-D-xylulose 5-phosphate</name>
        <dbReference type="ChEBI" id="CHEBI:57792"/>
    </ligand>
</feature>
<evidence type="ECO:0000256" key="7">
    <source>
        <dbReference type="ARBA" id="ARBA00023002"/>
    </source>
</evidence>
<feature type="binding site" evidence="12">
    <location>
        <position position="226"/>
    </location>
    <ligand>
        <name>1-deoxy-D-xylulose 5-phosphate</name>
        <dbReference type="ChEBI" id="CHEBI:57792"/>
    </ligand>
</feature>
<comment type="caution">
    <text evidence="16">The sequence shown here is derived from an EMBL/GenBank/DDBJ whole genome shotgun (WGS) entry which is preliminary data.</text>
</comment>
<dbReference type="HAMAP" id="MF_00183">
    <property type="entry name" value="DXP_reductoisom"/>
    <property type="match status" value="1"/>
</dbReference>
<accession>A0A7C0WV36</accession>
<dbReference type="Gene3D" id="3.40.50.720">
    <property type="entry name" value="NAD(P)-binding Rossmann-like Domain"/>
    <property type="match status" value="1"/>
</dbReference>
<dbReference type="FunFam" id="1.10.1740.10:FF:000004">
    <property type="entry name" value="1-deoxy-D-xylulose 5-phosphate reductoisomerase"/>
    <property type="match status" value="1"/>
</dbReference>
<dbReference type="GO" id="GO:0070402">
    <property type="term" value="F:NADPH binding"/>
    <property type="evidence" value="ECO:0007669"/>
    <property type="project" value="InterPro"/>
</dbReference>
<keyword evidence="6 12" id="KW-0521">NADP</keyword>
<dbReference type="GO" id="GO:0030145">
    <property type="term" value="F:manganese ion binding"/>
    <property type="evidence" value="ECO:0007669"/>
    <property type="project" value="TreeGrafter"/>
</dbReference>
<dbReference type="FunFam" id="3.40.50.720:FF:000045">
    <property type="entry name" value="1-deoxy-D-xylulose 5-phosphate reductoisomerase"/>
    <property type="match status" value="1"/>
</dbReference>
<feature type="binding site" evidence="12">
    <location>
        <position position="16"/>
    </location>
    <ligand>
        <name>NADPH</name>
        <dbReference type="ChEBI" id="CHEBI:57783"/>
    </ligand>
</feature>
<dbReference type="InterPro" id="IPR013512">
    <property type="entry name" value="DXP_reductoisomerase_N"/>
</dbReference>
<keyword evidence="7 12" id="KW-0560">Oxidoreductase</keyword>
<dbReference type="PANTHER" id="PTHR30525:SF0">
    <property type="entry name" value="1-DEOXY-D-XYLULOSE 5-PHOSPHATE REDUCTOISOMERASE, CHLOROPLASTIC"/>
    <property type="match status" value="1"/>
</dbReference>
<feature type="binding site" evidence="12">
    <location>
        <position position="210"/>
    </location>
    <ligand>
        <name>NADPH</name>
        <dbReference type="ChEBI" id="CHEBI:57783"/>
    </ligand>
</feature>
<feature type="binding site" evidence="12">
    <location>
        <position position="17"/>
    </location>
    <ligand>
        <name>NADPH</name>
        <dbReference type="ChEBI" id="CHEBI:57783"/>
    </ligand>
</feature>
<dbReference type="InterPro" id="IPR026877">
    <property type="entry name" value="DXPR_C"/>
</dbReference>
<dbReference type="GO" id="GO:0030604">
    <property type="term" value="F:1-deoxy-D-xylulose-5-phosphate reductoisomerase activity"/>
    <property type="evidence" value="ECO:0007669"/>
    <property type="project" value="UniProtKB-UniRule"/>
</dbReference>
<feature type="binding site" evidence="12">
    <location>
        <position position="41"/>
    </location>
    <ligand>
        <name>NADPH</name>
        <dbReference type="ChEBI" id="CHEBI:57783"/>
    </ligand>
</feature>
<comment type="cofactor">
    <cofactor evidence="12">
        <name>Mg(2+)</name>
        <dbReference type="ChEBI" id="CHEBI:18420"/>
    </cofactor>
    <cofactor evidence="12">
        <name>Mn(2+)</name>
        <dbReference type="ChEBI" id="CHEBI:29035"/>
    </cofactor>
</comment>
<evidence type="ECO:0000256" key="11">
    <source>
        <dbReference type="ARBA" id="ARBA00071224"/>
    </source>
</evidence>
<dbReference type="SUPFAM" id="SSF55347">
    <property type="entry name" value="Glyceraldehyde-3-phosphate dehydrogenase-like, C-terminal domain"/>
    <property type="match status" value="1"/>
</dbReference>
<evidence type="ECO:0000256" key="10">
    <source>
        <dbReference type="ARBA" id="ARBA00048543"/>
    </source>
</evidence>
<evidence type="ECO:0000256" key="4">
    <source>
        <dbReference type="ARBA" id="ARBA00012366"/>
    </source>
</evidence>
<dbReference type="EC" id="1.1.1.267" evidence="4 12"/>
<dbReference type="NCBIfam" id="NF009114">
    <property type="entry name" value="PRK12464.1"/>
    <property type="match status" value="1"/>
</dbReference>
<dbReference type="EMBL" id="DQZW01000111">
    <property type="protein sequence ID" value="HDL89725.1"/>
    <property type="molecule type" value="Genomic_DNA"/>
</dbReference>
<comment type="cofactor">
    <cofactor evidence="1">
        <name>Co(2+)</name>
        <dbReference type="ChEBI" id="CHEBI:48828"/>
    </cofactor>
</comment>
<feature type="domain" description="1-deoxy-D-xylulose 5-phosphate reductoisomerase C-terminal" evidence="14">
    <location>
        <begin position="151"/>
        <end position="234"/>
    </location>
</feature>
<dbReference type="SUPFAM" id="SSF51735">
    <property type="entry name" value="NAD(P)-binding Rossmann-fold domains"/>
    <property type="match status" value="1"/>
</dbReference>
<evidence type="ECO:0000259" key="15">
    <source>
        <dbReference type="Pfam" id="PF13288"/>
    </source>
</evidence>
<feature type="binding site" evidence="12">
    <location>
        <position position="226"/>
    </location>
    <ligand>
        <name>Mn(2+)</name>
        <dbReference type="ChEBI" id="CHEBI:29035"/>
    </ligand>
</feature>
<keyword evidence="12" id="KW-0460">Magnesium</keyword>
<feature type="domain" description="1-deoxy-D-xylulose 5-phosphate reductoisomerase N-terminal" evidence="13">
    <location>
        <begin position="9"/>
        <end position="137"/>
    </location>
</feature>
<evidence type="ECO:0000256" key="5">
    <source>
        <dbReference type="ARBA" id="ARBA00022723"/>
    </source>
</evidence>
<proteinExistence type="inferred from homology"/>
<dbReference type="NCBIfam" id="TIGR00243">
    <property type="entry name" value="Dxr"/>
    <property type="match status" value="1"/>
</dbReference>
<feature type="binding site" evidence="12">
    <location>
        <position position="15"/>
    </location>
    <ligand>
        <name>NADPH</name>
        <dbReference type="ChEBI" id="CHEBI:57783"/>
    </ligand>
</feature>
<dbReference type="UniPathway" id="UPA00056">
    <property type="reaction ID" value="UER00092"/>
</dbReference>
<feature type="domain" description="DXP reductoisomerase C-terminal" evidence="15">
    <location>
        <begin position="266"/>
        <end position="382"/>
    </location>
</feature>
<reference evidence="16" key="1">
    <citation type="journal article" date="2020" name="mSystems">
        <title>Genome- and Community-Level Interaction Insights into Carbon Utilization and Element Cycling Functions of Hydrothermarchaeota in Hydrothermal Sediment.</title>
        <authorList>
            <person name="Zhou Z."/>
            <person name="Liu Y."/>
            <person name="Xu W."/>
            <person name="Pan J."/>
            <person name="Luo Z.H."/>
            <person name="Li M."/>
        </authorList>
    </citation>
    <scope>NUCLEOTIDE SEQUENCE [LARGE SCALE GENOMIC DNA]</scope>
    <source>
        <strain evidence="16">HyVt-19</strain>
    </source>
</reference>
<name>A0A7C0WV36_9BACT</name>
<dbReference type="InterPro" id="IPR013644">
    <property type="entry name" value="DXP_reductoisomerase_C"/>
</dbReference>
<evidence type="ECO:0000256" key="3">
    <source>
        <dbReference type="ARBA" id="ARBA00006825"/>
    </source>
</evidence>
<dbReference type="Proteomes" id="UP000886355">
    <property type="component" value="Unassembled WGS sequence"/>
</dbReference>
<comment type="function">
    <text evidence="12">Catalyzes the NADPH-dependent rearrangement and reduction of 1-deoxy-D-xylulose-5-phosphate (DXP) to 2-C-methyl-D-erythritol 4-phosphate (MEP).</text>
</comment>
<protein>
    <recommendedName>
        <fullName evidence="11 12">1-deoxy-D-xylulose 5-phosphate reductoisomerase</fullName>
        <shortName evidence="12">DXP reductoisomerase</shortName>
        <ecNumber evidence="4 12">1.1.1.267</ecNumber>
    </recommendedName>
    <alternativeName>
        <fullName evidence="12">1-deoxyxylulose-5-phosphate reductoisomerase</fullName>
    </alternativeName>
    <alternativeName>
        <fullName evidence="12">2-C-methyl-D-erythritol 4-phosphate synthase</fullName>
    </alternativeName>
</protein>